<keyword evidence="2" id="KW-1185">Reference proteome</keyword>
<sequence>MVEPAESDIRDHWWYNTWAHCTWKMDSIFRDSLSTRFAFIFRIYRKLWFGSVPIYGRYGNGYKSIFEENQEQCANKRSGNSISIFARDGC</sequence>
<name>A0A1R1PXE6_ZANCU</name>
<gene>
    <name evidence="1" type="ORF">AX774_g794</name>
</gene>
<dbReference type="AlphaFoldDB" id="A0A1R1PXE6"/>
<evidence type="ECO:0000313" key="1">
    <source>
        <dbReference type="EMBL" id="OMH85645.1"/>
    </source>
</evidence>
<dbReference type="Proteomes" id="UP000188320">
    <property type="component" value="Unassembled WGS sequence"/>
</dbReference>
<evidence type="ECO:0000313" key="2">
    <source>
        <dbReference type="Proteomes" id="UP000188320"/>
    </source>
</evidence>
<comment type="caution">
    <text evidence="1">The sequence shown here is derived from an EMBL/GenBank/DDBJ whole genome shotgun (WGS) entry which is preliminary data.</text>
</comment>
<proteinExistence type="predicted"/>
<organism evidence="1 2">
    <name type="scientific">Zancudomyces culisetae</name>
    <name type="common">Gut fungus</name>
    <name type="synonym">Smittium culisetae</name>
    <dbReference type="NCBI Taxonomy" id="1213189"/>
    <lineage>
        <taxon>Eukaryota</taxon>
        <taxon>Fungi</taxon>
        <taxon>Fungi incertae sedis</taxon>
        <taxon>Zoopagomycota</taxon>
        <taxon>Kickxellomycotina</taxon>
        <taxon>Harpellomycetes</taxon>
        <taxon>Harpellales</taxon>
        <taxon>Legeriomycetaceae</taxon>
        <taxon>Zancudomyces</taxon>
    </lineage>
</organism>
<protein>
    <submittedName>
        <fullName evidence="1">Uncharacterized protein</fullName>
    </submittedName>
</protein>
<reference evidence="2" key="1">
    <citation type="submission" date="2017-01" db="EMBL/GenBank/DDBJ databases">
        <authorList>
            <person name="Wang Y."/>
            <person name="White M."/>
            <person name="Kvist S."/>
            <person name="Moncalvo J.-M."/>
        </authorList>
    </citation>
    <scope>NUCLEOTIDE SEQUENCE [LARGE SCALE GENOMIC DNA]</scope>
    <source>
        <strain evidence="2">COL-18-3</strain>
    </source>
</reference>
<accession>A0A1R1PXE6</accession>
<dbReference type="EMBL" id="LSSK01000063">
    <property type="protein sequence ID" value="OMH85645.1"/>
    <property type="molecule type" value="Genomic_DNA"/>
</dbReference>